<sequence length="186" mass="21282">MEIVDLRTAEDWRRWLIDNGDSATEIWLVIHHKSSVNAGMRYHEAIEQALCFGWIDGLHRRHGAHSSQLRFTPRSARSSWSALNRERAQHLIDAGLMTEYGQTAIDIAKANGRWQALTADMIATSEDDLHRALRGNQPAREHFEGFPPSARRLIVEWIASAKRPETRNRRISRTVDLAAINIRANQ</sequence>
<organism evidence="1 2">
    <name type="scientific">Williamsia limnetica</name>
    <dbReference type="NCBI Taxonomy" id="882452"/>
    <lineage>
        <taxon>Bacteria</taxon>
        <taxon>Bacillati</taxon>
        <taxon>Actinomycetota</taxon>
        <taxon>Actinomycetes</taxon>
        <taxon>Mycobacteriales</taxon>
        <taxon>Nocardiaceae</taxon>
        <taxon>Williamsia</taxon>
    </lineage>
</organism>
<name>A0A318RVX8_WILLI</name>
<dbReference type="EMBL" id="QJSP01000001">
    <property type="protein sequence ID" value="PYE20793.1"/>
    <property type="molecule type" value="Genomic_DNA"/>
</dbReference>
<dbReference type="RefSeq" id="WP_110467546.1">
    <property type="nucleotide sequence ID" value="NZ_QJSP01000001.1"/>
</dbReference>
<proteinExistence type="predicted"/>
<protein>
    <submittedName>
        <fullName evidence="1">Uncharacterized protein YdeI (YjbR/CyaY-like superfamily)</fullName>
    </submittedName>
</protein>
<evidence type="ECO:0000313" key="1">
    <source>
        <dbReference type="EMBL" id="PYE20793.1"/>
    </source>
</evidence>
<dbReference type="AlphaFoldDB" id="A0A318RVX8"/>
<dbReference type="Proteomes" id="UP000247591">
    <property type="component" value="Unassembled WGS sequence"/>
</dbReference>
<dbReference type="OrthoDB" id="9796999at2"/>
<gene>
    <name evidence="1" type="ORF">DFR67_101184</name>
</gene>
<comment type="caution">
    <text evidence="1">The sequence shown here is derived from an EMBL/GenBank/DDBJ whole genome shotgun (WGS) entry which is preliminary data.</text>
</comment>
<accession>A0A318RVX8</accession>
<dbReference type="Pfam" id="PF13376">
    <property type="entry name" value="OmdA"/>
    <property type="match status" value="1"/>
</dbReference>
<reference evidence="1 2" key="1">
    <citation type="submission" date="2018-06" db="EMBL/GenBank/DDBJ databases">
        <title>Genomic Encyclopedia of Type Strains, Phase IV (KMG-IV): sequencing the most valuable type-strain genomes for metagenomic binning, comparative biology and taxonomic classification.</title>
        <authorList>
            <person name="Goeker M."/>
        </authorList>
    </citation>
    <scope>NUCLEOTIDE SEQUENCE [LARGE SCALE GENOMIC DNA]</scope>
    <source>
        <strain evidence="1 2">DSM 45521</strain>
    </source>
</reference>
<keyword evidence="2" id="KW-1185">Reference proteome</keyword>
<evidence type="ECO:0000313" key="2">
    <source>
        <dbReference type="Proteomes" id="UP000247591"/>
    </source>
</evidence>